<feature type="compositionally biased region" description="Basic and acidic residues" evidence="2">
    <location>
        <begin position="1406"/>
        <end position="1430"/>
    </location>
</feature>
<sequence>MNNLERLKQRLEESVEKHKRRLLITREKKKQSNSAIYVNNKNVNKERSKIILNDEKSICGDNKIRTDTYPSINKNKLIENLRNTKLLLIKKRRSLNNMKKENNIVNKYDTKNELKNKNIQLKKNTPSIINNKKGMMKYLNKIVNPANQSYSIENKIRGRVNISHIKEKEKALKDEEDKGNKTNYNNNKEKIYDDNNKEKIYDDNNKEKIYDDNNKEKIYDDNNKEKIYDDNNKEKIYDDNNKEKIYDDNNNNVNTFQNISKDVRDNINDLFRNFINCKINNLYVITTDTNKIPNNKIFLSETQQQFLEIKNKQDNNEYEIKDEHSDDNNHSNYHHVQDNPYVMKKKRLDDKVKEGMDKNYMDNIIYVGKHERVSSNMIIKRNNNNYDNNNYGDNNNYDDNNNYGDNNNYDDNNNYGDNNNYDDNNNYNNNSKSNIHNNSIYETYEKNLKKLLEIEYKMKKKIESFEKNKDDNNIMSTKSSASSYPYGDDEDGDNITLYSHICSNIKPVKNEIQFDQSNIDIPMDAKNYIIKRMTSSTKLKSNLTNEEGLYKADKHNDNSNNNITYCDNNNFSTHDEDCELYCIQKSIYSKDINNICHTNVSNKHTCSENKKCIENEKIYTNNNKKNCLSSYDVENKILRKINNDDDYKYMNKQDNIIQNELIKKKKKKTHTHTHIDLNNYSYEKNGRNKELVTMKSNQENYSSNYCYNYSYEKKEKINKRKKKIKKKKNKIKNENNKIKNENNKIKNENNKIKNGNNNNNKNKNNNNNSNSINPNQNNHVRSNISLSNSKDHNSIYYSSYIEDQYVSSYNKDDDENIYNYNSSDHNILHGSKKSENNICYNHQIKIYNKETNEKSSCLKGLNKSSFLSNKIYFSNIHKENIKSFITNETYEEDQRIKKKNSLENKIENGEEQKMSYYLKEKNNNCYEKFLQHSSDIIIEGGGKKKKKKLQSNEYIIIKHSKSNNNTILLKKDKKIKENYNIHSYKYNQQNDDIYQQIQSSSSMKRETECLLNNKIKDCHRLYKDNNIHHMEHCYICSYPIQNNEQKFILHKGEEKKGKANLDTTYKNYDNNDNYNNYDNYDNYNNYDNSEYHITMTSHLIGSSHSKINKEKKKSYLSTFTNKRKDLESYMSSHTVCSKKNIQNVGENYKNGNNDDEHKDDILCDNNIYNHCHDLGTYNPTYESEKVTPYLSEKHKVIYKNIYSNQINIRNNERNHSEDETYIYIKKENIPFKKEKEKKDIFSYIKGMYLSPTSLPPQKKKKKEKKKSFILENEEFINEESSFDIQSNNINSHFIKNKNILNIKNQTNDLENVKCYHHIKKQNNSKSQSSYFCSPAPSNSILRNNTESYFLKNDKQNDQKVKEDGQTIKNQTTANNVQKKRNKNYVKTNSILLKKILKMKIESMKKEKEDIKEKNHFNYNNNEKKNQDDNHNNNNNNIKVIDYHHDKIIHDKNSNKIEMISTKDKTIITLINDNKQIYEKEYNNDTCTKDNIKKEYNNDTCTKDNIKKEYNNDTCPKDNIKNGHNNDTCPKDNIKKEYNNDTCPNDTISNINKEYSSIYTHSHMNKESLKYNNISFYQNKESHDFISRKDHYIHKHEEKRSKGNKENNINNYNNICNSNNMDLKDNISPSYHTNNNIKDVVKFNQSYYCYFKNVQKNDVYPNSEEPITKEDKTKLLIAYLKDKKKNKTQENNNTSDKYILKYNIEYFKLAQFFSQDYHLFKNYIKHVDKKLSKNNNNDIDSLDETAFSIIKLFNSKKKNDLSTKYENKDISQKNTIFNNIEKKTNQKINIKHLHVVNDNENIIVNNFNKSETQIINDTRKEVYSIVQNQKKSTFLRDKNGTKNYPYDHLDNYKKEIHIPTKDKYADNKNKKAHCYKIINNGKPSLFYEDQPTKMNQNNDITPNERKGKKKQIVLKTIDLLEKYEKISAK</sequence>
<dbReference type="SMR" id="Q8IJL1"/>
<dbReference type="OMA" id="YVGKHER"/>
<dbReference type="HOGENOM" id="CLU_235248_0_0_1"/>
<protein>
    <submittedName>
        <fullName evidence="3">Uncharacterized protein</fullName>
    </submittedName>
</protein>
<dbReference type="KEGG" id="pfa:PF3D7_1019100"/>
<feature type="compositionally biased region" description="Low complexity" evidence="2">
    <location>
        <begin position="752"/>
        <end position="778"/>
    </location>
</feature>
<feature type="compositionally biased region" description="Low complexity" evidence="2">
    <location>
        <begin position="384"/>
        <end position="430"/>
    </location>
</feature>
<dbReference type="EMBL" id="LN999944">
    <property type="protein sequence ID" value="CZT98445.1"/>
    <property type="molecule type" value="Genomic_DNA"/>
</dbReference>
<dbReference type="Proteomes" id="UP000001450">
    <property type="component" value="Chromosome 10"/>
</dbReference>
<evidence type="ECO:0000313" key="4">
    <source>
        <dbReference type="Proteomes" id="UP000001450"/>
    </source>
</evidence>
<feature type="region of interest" description="Disordered" evidence="2">
    <location>
        <begin position="718"/>
        <end position="789"/>
    </location>
</feature>
<dbReference type="OrthoDB" id="377381at2759"/>
<dbReference type="AlphaFoldDB" id="Q8IJL1"/>
<evidence type="ECO:0000256" key="2">
    <source>
        <dbReference type="SAM" id="MobiDB-lite"/>
    </source>
</evidence>
<proteinExistence type="predicted"/>
<keyword evidence="4" id="KW-1185">Reference proteome</keyword>
<dbReference type="FunCoup" id="Q8IJL1">
    <property type="interactions" value="38"/>
</dbReference>
<feature type="compositionally biased region" description="Polar residues" evidence="2">
    <location>
        <begin position="1366"/>
        <end position="1376"/>
    </location>
</feature>
<dbReference type="PaxDb" id="5833-PF10_0184"/>
<evidence type="ECO:0000256" key="1">
    <source>
        <dbReference type="SAM" id="Coils"/>
    </source>
</evidence>
<keyword evidence="1" id="KW-0175">Coiled coil</keyword>
<feature type="region of interest" description="Disordered" evidence="2">
    <location>
        <begin position="1406"/>
        <end position="1434"/>
    </location>
</feature>
<feature type="compositionally biased region" description="Polar residues" evidence="2">
    <location>
        <begin position="779"/>
        <end position="788"/>
    </location>
</feature>
<feature type="region of interest" description="Disordered" evidence="2">
    <location>
        <begin position="1353"/>
        <end position="1378"/>
    </location>
</feature>
<feature type="coiled-coil region" evidence="1">
    <location>
        <begin position="1"/>
        <end position="28"/>
    </location>
</feature>
<dbReference type="GeneID" id="810342"/>
<feature type="region of interest" description="Disordered" evidence="2">
    <location>
        <begin position="171"/>
        <end position="190"/>
    </location>
</feature>
<feature type="compositionally biased region" description="Basic and acidic residues" evidence="2">
    <location>
        <begin position="731"/>
        <end position="751"/>
    </location>
</feature>
<reference evidence="3 4" key="1">
    <citation type="journal article" date="2002" name="Nature">
        <title>Genome sequence of the human malaria parasite Plasmodium falciparum.</title>
        <authorList>
            <person name="Gardner M.J."/>
            <person name="Hall N."/>
            <person name="Fung E."/>
            <person name="White O."/>
            <person name="Berriman M."/>
            <person name="Hyman R.W."/>
            <person name="Carlton J.M."/>
            <person name="Pain A."/>
            <person name="Nelson K.E."/>
            <person name="Bowman S."/>
            <person name="Paulsen I.T."/>
            <person name="James K."/>
            <person name="Eisen J.A."/>
            <person name="Rutherford K."/>
            <person name="Salzberg S.L."/>
            <person name="Craig A."/>
            <person name="Kyes S."/>
            <person name="Chan M.S."/>
            <person name="Nene V."/>
            <person name="Shallom S.J."/>
            <person name="Suh B."/>
            <person name="Peterson J."/>
            <person name="Angiuoli S."/>
            <person name="Pertea M."/>
            <person name="Allen J."/>
            <person name="Selengut J."/>
            <person name="Haft D."/>
            <person name="Mather M.W."/>
            <person name="Vaidya A.B."/>
            <person name="Martin D.M."/>
            <person name="Fairlamb A.H."/>
            <person name="Fraunholz M.J."/>
            <person name="Roos D.S."/>
            <person name="Ralph S.A."/>
            <person name="McFadden G.I."/>
            <person name="Cummings L.M."/>
            <person name="Subramanian G.M."/>
            <person name="Mungall C."/>
            <person name="Venter J.C."/>
            <person name="Carucci D.J."/>
            <person name="Hoffman S.L."/>
            <person name="Newbold C."/>
            <person name="Davis R.W."/>
            <person name="Fraser C.M."/>
            <person name="Barrell B."/>
        </authorList>
    </citation>
    <scope>NUCLEOTIDE SEQUENCE [LARGE SCALE GENOMIC DNA]</scope>
    <source>
        <strain evidence="4">Isolate 3D7</strain>
    </source>
</reference>
<feature type="compositionally biased region" description="Basic and acidic residues" evidence="2">
    <location>
        <begin position="1353"/>
        <end position="1365"/>
    </location>
</feature>
<name>Q8IJL1_PLAF7</name>
<evidence type="ECO:0000313" key="3">
    <source>
        <dbReference type="EMBL" id="CZT98445.1"/>
    </source>
</evidence>
<dbReference type="RefSeq" id="XP_001347469.1">
    <property type="nucleotide sequence ID" value="XM_001347433.1"/>
</dbReference>
<feature type="compositionally biased region" description="Basic residues" evidence="2">
    <location>
        <begin position="718"/>
        <end position="730"/>
    </location>
</feature>
<dbReference type="VEuPathDB" id="PlasmoDB:PF3D7_1019100"/>
<organism evidence="3 4">
    <name type="scientific">Plasmodium falciparum (isolate 3D7)</name>
    <dbReference type="NCBI Taxonomy" id="36329"/>
    <lineage>
        <taxon>Eukaryota</taxon>
        <taxon>Sar</taxon>
        <taxon>Alveolata</taxon>
        <taxon>Apicomplexa</taxon>
        <taxon>Aconoidasida</taxon>
        <taxon>Haemosporida</taxon>
        <taxon>Plasmodiidae</taxon>
        <taxon>Plasmodium</taxon>
        <taxon>Plasmodium (Laverania)</taxon>
    </lineage>
</organism>
<accession>Q8IJL1</accession>
<feature type="region of interest" description="Disordered" evidence="2">
    <location>
        <begin position="384"/>
        <end position="435"/>
    </location>
</feature>
<gene>
    <name evidence="3" type="ORF">PF3D7_1019100</name>
</gene>
<dbReference type="InParanoid" id="Q8IJL1"/>
<feature type="compositionally biased region" description="Basic and acidic residues" evidence="2">
    <location>
        <begin position="171"/>
        <end position="180"/>
    </location>
</feature>